<keyword evidence="2" id="KW-0560">Oxidoreductase</keyword>
<reference evidence="4 5" key="1">
    <citation type="submission" date="2019-07" db="EMBL/GenBank/DDBJ databases">
        <title>Flavobacterium sp. nov., isolated from glacier ice.</title>
        <authorList>
            <person name="Liu Q."/>
            <person name="Xin Y.-H."/>
        </authorList>
    </citation>
    <scope>NUCLEOTIDE SEQUENCE [LARGE SCALE GENOMIC DNA]</scope>
    <source>
        <strain evidence="4 5">ZT4R6</strain>
    </source>
</reference>
<organism evidence="4 5">
    <name type="scientific">Flavobacterium zepuense</name>
    <dbReference type="NCBI Taxonomy" id="2593302"/>
    <lineage>
        <taxon>Bacteria</taxon>
        <taxon>Pseudomonadati</taxon>
        <taxon>Bacteroidota</taxon>
        <taxon>Flavobacteriia</taxon>
        <taxon>Flavobacteriales</taxon>
        <taxon>Flavobacteriaceae</taxon>
        <taxon>Flavobacterium</taxon>
    </lineage>
</organism>
<evidence type="ECO:0000256" key="1">
    <source>
        <dbReference type="ARBA" id="ARBA00006484"/>
    </source>
</evidence>
<name>A0A552V2M3_9FLAO</name>
<dbReference type="Pfam" id="PF00106">
    <property type="entry name" value="adh_short"/>
    <property type="match status" value="1"/>
</dbReference>
<comment type="similarity">
    <text evidence="1 3">Belongs to the short-chain dehydrogenases/reductases (SDR) family.</text>
</comment>
<dbReference type="RefSeq" id="WP_143373113.1">
    <property type="nucleotide sequence ID" value="NZ_VJVZ01000005.1"/>
</dbReference>
<comment type="caution">
    <text evidence="4">The sequence shown here is derived from an EMBL/GenBank/DDBJ whole genome shotgun (WGS) entry which is preliminary data.</text>
</comment>
<dbReference type="EMBL" id="VJVZ01000005">
    <property type="protein sequence ID" value="TRW24709.1"/>
    <property type="molecule type" value="Genomic_DNA"/>
</dbReference>
<dbReference type="AlphaFoldDB" id="A0A552V2M3"/>
<dbReference type="PRINTS" id="PR00080">
    <property type="entry name" value="SDRFAMILY"/>
</dbReference>
<evidence type="ECO:0000313" key="4">
    <source>
        <dbReference type="EMBL" id="TRW24709.1"/>
    </source>
</evidence>
<sequence>MQNQIQKTWFVTGASKGLGLAIIKQLLAANQKVAATSRNTQELINAVGGAQANFLSLYANLGDDTSVNEAITATLAAFGRLDVLINNAGYGIGGSLEEVTDTEIRNAFDINVFGTVNTIRHALPVMRQQQSGHIINISSIAGFTPASGWAPYAATKFAVTGLTQALADDVRSLGIHATVVSPGGFRTSFLTEESLALPKNPIPAYTAIRESHAKYLKMNGAQGGDPEKAAARMIELGFNPNPPVQLFLGTDAYNRATAQIEKLTNEIESNKNITLSTDY</sequence>
<dbReference type="GO" id="GO:0016491">
    <property type="term" value="F:oxidoreductase activity"/>
    <property type="evidence" value="ECO:0007669"/>
    <property type="project" value="UniProtKB-KW"/>
</dbReference>
<evidence type="ECO:0000256" key="2">
    <source>
        <dbReference type="ARBA" id="ARBA00023002"/>
    </source>
</evidence>
<dbReference type="SUPFAM" id="SSF51735">
    <property type="entry name" value="NAD(P)-binding Rossmann-fold domains"/>
    <property type="match status" value="1"/>
</dbReference>
<protein>
    <submittedName>
        <fullName evidence="4">SDR family oxidoreductase</fullName>
    </submittedName>
</protein>
<dbReference type="InterPro" id="IPR051911">
    <property type="entry name" value="SDR_oxidoreductase"/>
</dbReference>
<evidence type="ECO:0000313" key="5">
    <source>
        <dbReference type="Proteomes" id="UP000320643"/>
    </source>
</evidence>
<proteinExistence type="inferred from homology"/>
<accession>A0A552V2M3</accession>
<dbReference type="Proteomes" id="UP000320643">
    <property type="component" value="Unassembled WGS sequence"/>
</dbReference>
<dbReference type="PROSITE" id="PS00061">
    <property type="entry name" value="ADH_SHORT"/>
    <property type="match status" value="1"/>
</dbReference>
<dbReference type="PRINTS" id="PR00081">
    <property type="entry name" value="GDHRDH"/>
</dbReference>
<keyword evidence="5" id="KW-1185">Reference proteome</keyword>
<dbReference type="InterPro" id="IPR036291">
    <property type="entry name" value="NAD(P)-bd_dom_sf"/>
</dbReference>
<dbReference type="PANTHER" id="PTHR43976:SF16">
    <property type="entry name" value="SHORT-CHAIN DEHYDROGENASE_REDUCTASE FAMILY PROTEIN"/>
    <property type="match status" value="1"/>
</dbReference>
<evidence type="ECO:0000256" key="3">
    <source>
        <dbReference type="RuleBase" id="RU000363"/>
    </source>
</evidence>
<dbReference type="Gene3D" id="3.40.50.720">
    <property type="entry name" value="NAD(P)-binding Rossmann-like Domain"/>
    <property type="match status" value="1"/>
</dbReference>
<gene>
    <name evidence="4" type="ORF">FMM05_09380</name>
</gene>
<dbReference type="CDD" id="cd05374">
    <property type="entry name" value="17beta-HSD-like_SDR_c"/>
    <property type="match status" value="1"/>
</dbReference>
<dbReference type="PANTHER" id="PTHR43976">
    <property type="entry name" value="SHORT CHAIN DEHYDROGENASE"/>
    <property type="match status" value="1"/>
</dbReference>
<dbReference type="InterPro" id="IPR002347">
    <property type="entry name" value="SDR_fam"/>
</dbReference>
<dbReference type="OrthoDB" id="1235794at2"/>
<dbReference type="InterPro" id="IPR020904">
    <property type="entry name" value="Sc_DH/Rdtase_CS"/>
</dbReference>